<evidence type="ECO:0000256" key="2">
    <source>
        <dbReference type="ARBA" id="ARBA00009441"/>
    </source>
</evidence>
<dbReference type="GO" id="GO:0005524">
    <property type="term" value="F:ATP binding"/>
    <property type="evidence" value="ECO:0007669"/>
    <property type="project" value="UniProtKB-KW"/>
</dbReference>
<dbReference type="PANTHER" id="PTHR11059">
    <property type="entry name" value="DNA REPAIR PROTEIN RECN"/>
    <property type="match status" value="1"/>
</dbReference>
<feature type="domain" description="RecF/RecN/SMC N-terminal" evidence="11">
    <location>
        <begin position="4"/>
        <end position="520"/>
    </location>
</feature>
<evidence type="ECO:0000256" key="8">
    <source>
        <dbReference type="ARBA" id="ARBA00033408"/>
    </source>
</evidence>
<dbReference type="GO" id="GO:0006281">
    <property type="term" value="P:DNA repair"/>
    <property type="evidence" value="ECO:0007669"/>
    <property type="project" value="UniProtKB-KW"/>
</dbReference>
<keyword evidence="10" id="KW-0175">Coiled coil</keyword>
<gene>
    <name evidence="12" type="primary">recN</name>
    <name evidence="12" type="ORF">ISALK_09705</name>
</gene>
<dbReference type="InterPro" id="IPR003395">
    <property type="entry name" value="RecF/RecN/SMC_N"/>
</dbReference>
<name>A0AA43XLX1_9CLOT</name>
<evidence type="ECO:0000256" key="1">
    <source>
        <dbReference type="ARBA" id="ARBA00003618"/>
    </source>
</evidence>
<dbReference type="InterPro" id="IPR004604">
    <property type="entry name" value="DNA_recomb/repair_RecN"/>
</dbReference>
<dbReference type="InterPro" id="IPR027417">
    <property type="entry name" value="P-loop_NTPase"/>
</dbReference>
<evidence type="ECO:0000256" key="6">
    <source>
        <dbReference type="ARBA" id="ARBA00022840"/>
    </source>
</evidence>
<evidence type="ECO:0000256" key="4">
    <source>
        <dbReference type="ARBA" id="ARBA00022741"/>
    </source>
</evidence>
<evidence type="ECO:0000256" key="5">
    <source>
        <dbReference type="ARBA" id="ARBA00022763"/>
    </source>
</evidence>
<feature type="coiled-coil region" evidence="10">
    <location>
        <begin position="330"/>
        <end position="357"/>
    </location>
</feature>
<evidence type="ECO:0000256" key="10">
    <source>
        <dbReference type="SAM" id="Coils"/>
    </source>
</evidence>
<dbReference type="EMBL" id="SUMG01000011">
    <property type="protein sequence ID" value="NBG88776.1"/>
    <property type="molecule type" value="Genomic_DNA"/>
</dbReference>
<comment type="function">
    <text evidence="1 9">May be involved in recombinational repair of damaged DNA.</text>
</comment>
<sequence>MDMLMELEIKNFALIDHLHIRFDDGLNILTGETGVGKSIIINAIKLTLGERADKDHIRSKGENTYLQSVFLKNPLVEDLLTSLGLNTDEEIIVLSRELLKSGRSVSRINGSIVTNTTVKNLADNLIDIHGQHNHQSLLNKQNHIDILDDYAGEEMKSLRKDFLTHYEEFQMLQQEKNNLSIDDRDRERQIDLLRFHIEEIESAELKDGEEEVLMQDYNVLANSEKIYEVMGKGYENLYNLRNANSVMDLVSKTVEEFHTVDKFDPQIKNFSNQLEEIQFQLEDVSREIRQYFENIEFPTEDLDRLNQRIAYINDMKRKYGPSIEDVLTYYQKSKEELDGLINSKERIEKISKKLQKKSEVLNSLASALHKRRVETAKILEKKVSSTLQELNIPHGSFKVAIASKDGEDLNLIQSFNRKGFDAVEFLIKTNPGEVPKSLAKIASGGEISRVMLALKSLLADIDKISCMIFDEIDTGISGETANLVGDKLEGISTNRQVICITHLPQIAARGSLHYKIYKETHRGHNTTYLQELGNDGRIEEIGRLLGGTSTAITLKHAEELLKIRS</sequence>
<feature type="coiled-coil region" evidence="10">
    <location>
        <begin position="267"/>
        <end position="294"/>
    </location>
</feature>
<comment type="similarity">
    <text evidence="2 9">Belongs to the RecN family.</text>
</comment>
<dbReference type="GO" id="GO:0009432">
    <property type="term" value="P:SOS response"/>
    <property type="evidence" value="ECO:0007669"/>
    <property type="project" value="TreeGrafter"/>
</dbReference>
<dbReference type="CDD" id="cd03241">
    <property type="entry name" value="ABC_RecN"/>
    <property type="match status" value="2"/>
</dbReference>
<dbReference type="GO" id="GO:0043590">
    <property type="term" value="C:bacterial nucleoid"/>
    <property type="evidence" value="ECO:0007669"/>
    <property type="project" value="TreeGrafter"/>
</dbReference>
<dbReference type="PANTHER" id="PTHR11059:SF0">
    <property type="entry name" value="DNA REPAIR PROTEIN RECN"/>
    <property type="match status" value="1"/>
</dbReference>
<evidence type="ECO:0000313" key="13">
    <source>
        <dbReference type="Proteomes" id="UP000449710"/>
    </source>
</evidence>
<comment type="caution">
    <text evidence="12">The sequence shown here is derived from an EMBL/GenBank/DDBJ whole genome shotgun (WGS) entry which is preliminary data.</text>
</comment>
<evidence type="ECO:0000313" key="12">
    <source>
        <dbReference type="EMBL" id="NBG88776.1"/>
    </source>
</evidence>
<accession>A0AA43XLX1</accession>
<keyword evidence="5 9" id="KW-0227">DNA damage</keyword>
<keyword evidence="7 9" id="KW-0234">DNA repair</keyword>
<dbReference type="FunFam" id="3.40.50.300:FF:000356">
    <property type="entry name" value="DNA repair protein RecN"/>
    <property type="match status" value="1"/>
</dbReference>
<evidence type="ECO:0000256" key="9">
    <source>
        <dbReference type="PIRNR" id="PIRNR003128"/>
    </source>
</evidence>
<organism evidence="12 13">
    <name type="scientific">Isachenkonia alkalipeptolytica</name>
    <dbReference type="NCBI Taxonomy" id="2565777"/>
    <lineage>
        <taxon>Bacteria</taxon>
        <taxon>Bacillati</taxon>
        <taxon>Bacillota</taxon>
        <taxon>Clostridia</taxon>
        <taxon>Eubacteriales</taxon>
        <taxon>Clostridiaceae</taxon>
        <taxon>Isachenkonia</taxon>
    </lineage>
</organism>
<keyword evidence="4" id="KW-0547">Nucleotide-binding</keyword>
<dbReference type="Pfam" id="PF02463">
    <property type="entry name" value="SMC_N"/>
    <property type="match status" value="1"/>
</dbReference>
<dbReference type="Gene3D" id="3.40.50.300">
    <property type="entry name" value="P-loop containing nucleotide triphosphate hydrolases"/>
    <property type="match status" value="2"/>
</dbReference>
<dbReference type="Proteomes" id="UP000449710">
    <property type="component" value="Unassembled WGS sequence"/>
</dbReference>
<evidence type="ECO:0000256" key="3">
    <source>
        <dbReference type="ARBA" id="ARBA00021315"/>
    </source>
</evidence>
<reference evidence="12 13" key="1">
    <citation type="submission" date="2019-04" db="EMBL/GenBank/DDBJ databases">
        <title>Isachenkonia alkalipeptolytica gen. nov. sp. nov. a new anaerobic, alkiliphilic organothrophic bacterium capable to reduce synthesized ferrihydrite isolated from a soda lake.</title>
        <authorList>
            <person name="Toshchakov S.V."/>
            <person name="Zavarzina D.G."/>
            <person name="Zhilina T.N."/>
            <person name="Kostrikina N.A."/>
            <person name="Kublanov I.V."/>
        </authorList>
    </citation>
    <scope>NUCLEOTIDE SEQUENCE [LARGE SCALE GENOMIC DNA]</scope>
    <source>
        <strain evidence="12 13">Z-1701</strain>
    </source>
</reference>
<dbReference type="AlphaFoldDB" id="A0AA43XLX1"/>
<dbReference type="SUPFAM" id="SSF52540">
    <property type="entry name" value="P-loop containing nucleoside triphosphate hydrolases"/>
    <property type="match status" value="1"/>
</dbReference>
<evidence type="ECO:0000256" key="7">
    <source>
        <dbReference type="ARBA" id="ARBA00023204"/>
    </source>
</evidence>
<evidence type="ECO:0000259" key="11">
    <source>
        <dbReference type="Pfam" id="PF02463"/>
    </source>
</evidence>
<keyword evidence="6" id="KW-0067">ATP-binding</keyword>
<dbReference type="PIRSF" id="PIRSF003128">
    <property type="entry name" value="RecN"/>
    <property type="match status" value="1"/>
</dbReference>
<keyword evidence="13" id="KW-1185">Reference proteome</keyword>
<dbReference type="NCBIfam" id="TIGR00634">
    <property type="entry name" value="recN"/>
    <property type="match status" value="1"/>
</dbReference>
<protein>
    <recommendedName>
        <fullName evidence="3 9">DNA repair protein RecN</fullName>
    </recommendedName>
    <alternativeName>
        <fullName evidence="8 9">Recombination protein N</fullName>
    </alternativeName>
</protein>
<proteinExistence type="inferred from homology"/>
<dbReference type="GO" id="GO:0006310">
    <property type="term" value="P:DNA recombination"/>
    <property type="evidence" value="ECO:0007669"/>
    <property type="project" value="InterPro"/>
</dbReference>